<proteinExistence type="predicted"/>
<evidence type="ECO:0000313" key="1">
    <source>
        <dbReference type="EMBL" id="MBI8988360.1"/>
    </source>
</evidence>
<accession>A0A934HZ88</accession>
<reference evidence="1" key="1">
    <citation type="submission" date="2020-12" db="EMBL/GenBank/DDBJ databases">
        <title>Genome public.</title>
        <authorList>
            <person name="Sun Q."/>
        </authorList>
    </citation>
    <scope>NUCLEOTIDE SEQUENCE</scope>
    <source>
        <strain evidence="1">CCM 8863</strain>
    </source>
</reference>
<gene>
    <name evidence="1" type="ORF">JDV75_01075</name>
</gene>
<dbReference type="RefSeq" id="WP_198737407.1">
    <property type="nucleotide sequence ID" value="NZ_JAEIOS010000009.1"/>
</dbReference>
<organism evidence="1 2">
    <name type="scientific">Corynebacterium meridianum</name>
    <dbReference type="NCBI Taxonomy" id="2765363"/>
    <lineage>
        <taxon>Bacteria</taxon>
        <taxon>Bacillati</taxon>
        <taxon>Actinomycetota</taxon>
        <taxon>Actinomycetes</taxon>
        <taxon>Mycobacteriales</taxon>
        <taxon>Corynebacteriaceae</taxon>
        <taxon>Corynebacterium</taxon>
    </lineage>
</organism>
<evidence type="ECO:0000313" key="2">
    <source>
        <dbReference type="Proteomes" id="UP000645966"/>
    </source>
</evidence>
<dbReference type="EMBL" id="JAEIOS010000009">
    <property type="protein sequence ID" value="MBI8988360.1"/>
    <property type="molecule type" value="Genomic_DNA"/>
</dbReference>
<dbReference type="Proteomes" id="UP000645966">
    <property type="component" value="Unassembled WGS sequence"/>
</dbReference>
<name>A0A934HZ88_9CORY</name>
<keyword evidence="2" id="KW-1185">Reference proteome</keyword>
<dbReference type="AlphaFoldDB" id="A0A934HZ88"/>
<comment type="caution">
    <text evidence="1">The sequence shown here is derived from an EMBL/GenBank/DDBJ whole genome shotgun (WGS) entry which is preliminary data.</text>
</comment>
<protein>
    <submittedName>
        <fullName evidence="1">Uncharacterized protein</fullName>
    </submittedName>
</protein>
<sequence>MNRAPNWTYEEIAVVAALLYRSNWKYLDPKSDEVCYLSRVLNNASIHPLEVRGDKFRNPSGVARKMVNLYACYPEYTGAPSHGGKTDRIVVEELLEDPESFLEKADEILNSLIN</sequence>